<dbReference type="OrthoDB" id="9815825at2"/>
<dbReference type="Proteomes" id="UP000237846">
    <property type="component" value="Unassembled WGS sequence"/>
</dbReference>
<name>A0A2T0PUA3_9ACTN</name>
<protein>
    <submittedName>
        <fullName evidence="5">Putative dehydrogenase</fullName>
    </submittedName>
</protein>
<reference evidence="5 6" key="1">
    <citation type="submission" date="2018-03" db="EMBL/GenBank/DDBJ databases">
        <title>Genomic Encyclopedia of Archaeal and Bacterial Type Strains, Phase II (KMG-II): from individual species to whole genera.</title>
        <authorList>
            <person name="Goeker M."/>
        </authorList>
    </citation>
    <scope>NUCLEOTIDE SEQUENCE [LARGE SCALE GENOMIC DNA]</scope>
    <source>
        <strain evidence="5 6">DSM 45601</strain>
    </source>
</reference>
<feature type="domain" description="GFO/IDH/MocA-like oxidoreductase" evidence="4">
    <location>
        <begin position="133"/>
        <end position="248"/>
    </location>
</feature>
<dbReference type="Gene3D" id="3.40.50.720">
    <property type="entry name" value="NAD(P)-binding Rossmann-like Domain"/>
    <property type="match status" value="1"/>
</dbReference>
<dbReference type="InterPro" id="IPR036291">
    <property type="entry name" value="NAD(P)-bd_dom_sf"/>
</dbReference>
<dbReference type="RefSeq" id="WP_106252762.1">
    <property type="nucleotide sequence ID" value="NZ_PVZC01000010.1"/>
</dbReference>
<proteinExistence type="inferred from homology"/>
<comment type="caution">
    <text evidence="5">The sequence shown here is derived from an EMBL/GenBank/DDBJ whole genome shotgun (WGS) entry which is preliminary data.</text>
</comment>
<organism evidence="5 6">
    <name type="scientific">Allonocardiopsis opalescens</name>
    <dbReference type="NCBI Taxonomy" id="1144618"/>
    <lineage>
        <taxon>Bacteria</taxon>
        <taxon>Bacillati</taxon>
        <taxon>Actinomycetota</taxon>
        <taxon>Actinomycetes</taxon>
        <taxon>Streptosporangiales</taxon>
        <taxon>Allonocardiopsis</taxon>
    </lineage>
</organism>
<gene>
    <name evidence="5" type="ORF">CLV72_110232</name>
</gene>
<dbReference type="GO" id="GO:0016491">
    <property type="term" value="F:oxidoreductase activity"/>
    <property type="evidence" value="ECO:0007669"/>
    <property type="project" value="UniProtKB-KW"/>
</dbReference>
<dbReference type="PANTHER" id="PTHR22604:SF105">
    <property type="entry name" value="TRANS-1,2-DIHYDROBENZENE-1,2-DIOL DEHYDROGENASE"/>
    <property type="match status" value="1"/>
</dbReference>
<evidence type="ECO:0000313" key="6">
    <source>
        <dbReference type="Proteomes" id="UP000237846"/>
    </source>
</evidence>
<evidence type="ECO:0000256" key="2">
    <source>
        <dbReference type="ARBA" id="ARBA00023002"/>
    </source>
</evidence>
<dbReference type="Gene3D" id="3.30.360.10">
    <property type="entry name" value="Dihydrodipicolinate Reductase, domain 2"/>
    <property type="match status" value="1"/>
</dbReference>
<evidence type="ECO:0000256" key="1">
    <source>
        <dbReference type="ARBA" id="ARBA00010928"/>
    </source>
</evidence>
<feature type="domain" description="Gfo/Idh/MocA-like oxidoreductase N-terminal" evidence="3">
    <location>
        <begin position="5"/>
        <end position="118"/>
    </location>
</feature>
<keyword evidence="6" id="KW-1185">Reference proteome</keyword>
<accession>A0A2T0PUA3</accession>
<keyword evidence="2" id="KW-0560">Oxidoreductase</keyword>
<dbReference type="InterPro" id="IPR000683">
    <property type="entry name" value="Gfo/Idh/MocA-like_OxRdtase_N"/>
</dbReference>
<dbReference type="InterPro" id="IPR050984">
    <property type="entry name" value="Gfo/Idh/MocA_domain"/>
</dbReference>
<dbReference type="SUPFAM" id="SSF55347">
    <property type="entry name" value="Glyceraldehyde-3-phosphate dehydrogenase-like, C-terminal domain"/>
    <property type="match status" value="1"/>
</dbReference>
<dbReference type="GO" id="GO:0000166">
    <property type="term" value="F:nucleotide binding"/>
    <property type="evidence" value="ECO:0007669"/>
    <property type="project" value="InterPro"/>
</dbReference>
<comment type="similarity">
    <text evidence="1">Belongs to the Gfo/Idh/MocA family.</text>
</comment>
<sequence length="331" mass="34689">MTAPVRWGILGTGTIAGVFTEDLLRLPGHEVAAVGSRTAESAERFAARHGIPRAHAGYAALAADDGVDVVYVATPHTAHHAAALECLRGGRHVLVEKPFTVSAAQARELAAEARERRLFAMEAMWTRFNPAVARLREWVAEGAIGEVRSVHADFGITVPYDPAGRLWAPELGGGALLDLGVYPLSFAWMLLGAPSQVHAVASPAPTGVDANTGVLLGYPGGAVALLHCGLQAVSAHTASVVGTAGRVEVATPFYRPTTVVLHRAGAEPEEFGCEIPGHGYTFQAEEVAARLRAGETESPAMPLAETVGIMECLDTIRERLADAQAASVTTT</sequence>
<dbReference type="Pfam" id="PF22725">
    <property type="entry name" value="GFO_IDH_MocA_C3"/>
    <property type="match status" value="1"/>
</dbReference>
<evidence type="ECO:0000313" key="5">
    <source>
        <dbReference type="EMBL" id="PRX92471.1"/>
    </source>
</evidence>
<dbReference type="Pfam" id="PF01408">
    <property type="entry name" value="GFO_IDH_MocA"/>
    <property type="match status" value="1"/>
</dbReference>
<dbReference type="AlphaFoldDB" id="A0A2T0PUA3"/>
<evidence type="ECO:0000259" key="3">
    <source>
        <dbReference type="Pfam" id="PF01408"/>
    </source>
</evidence>
<dbReference type="InterPro" id="IPR055170">
    <property type="entry name" value="GFO_IDH_MocA-like_dom"/>
</dbReference>
<dbReference type="SUPFAM" id="SSF51735">
    <property type="entry name" value="NAD(P)-binding Rossmann-fold domains"/>
    <property type="match status" value="1"/>
</dbReference>
<evidence type="ECO:0000259" key="4">
    <source>
        <dbReference type="Pfam" id="PF22725"/>
    </source>
</evidence>
<dbReference type="EMBL" id="PVZC01000010">
    <property type="protein sequence ID" value="PRX92471.1"/>
    <property type="molecule type" value="Genomic_DNA"/>
</dbReference>
<dbReference type="PANTHER" id="PTHR22604">
    <property type="entry name" value="OXIDOREDUCTASES"/>
    <property type="match status" value="1"/>
</dbReference>